<dbReference type="Pfam" id="PF00169">
    <property type="entry name" value="PH"/>
    <property type="match status" value="1"/>
</dbReference>
<dbReference type="Proteomes" id="UP001221413">
    <property type="component" value="Unassembled WGS sequence"/>
</dbReference>
<dbReference type="PROSITE" id="PS50003">
    <property type="entry name" value="PH_DOMAIN"/>
    <property type="match status" value="1"/>
</dbReference>
<keyword evidence="6" id="KW-1185">Reference proteome</keyword>
<feature type="region of interest" description="Disordered" evidence="3">
    <location>
        <begin position="774"/>
        <end position="818"/>
    </location>
</feature>
<feature type="compositionally biased region" description="Acidic residues" evidence="3">
    <location>
        <begin position="576"/>
        <end position="588"/>
    </location>
</feature>
<feature type="region of interest" description="Disordered" evidence="3">
    <location>
        <begin position="1384"/>
        <end position="1461"/>
    </location>
</feature>
<feature type="region of interest" description="Disordered" evidence="3">
    <location>
        <begin position="542"/>
        <end position="610"/>
    </location>
</feature>
<feature type="compositionally biased region" description="Low complexity" evidence="3">
    <location>
        <begin position="1121"/>
        <end position="1136"/>
    </location>
</feature>
<dbReference type="Gene3D" id="2.30.29.30">
    <property type="entry name" value="Pleckstrin-homology domain (PH domain)/Phosphotyrosine-binding domain (PTB)"/>
    <property type="match status" value="1"/>
</dbReference>
<dbReference type="InterPro" id="IPR052007">
    <property type="entry name" value="Bud4"/>
</dbReference>
<feature type="compositionally biased region" description="Basic and acidic residues" evidence="3">
    <location>
        <begin position="551"/>
        <end position="561"/>
    </location>
</feature>
<evidence type="ECO:0000259" key="4">
    <source>
        <dbReference type="PROSITE" id="PS50003"/>
    </source>
</evidence>
<gene>
    <name evidence="5" type="ORF">Dda_1772</name>
</gene>
<evidence type="ECO:0000313" key="5">
    <source>
        <dbReference type="EMBL" id="KAJ6263211.1"/>
    </source>
</evidence>
<dbReference type="PANTHER" id="PTHR36100:SF1">
    <property type="entry name" value="BUD SITE SELECTION PROTEIN 4"/>
    <property type="match status" value="1"/>
</dbReference>
<feature type="compositionally biased region" description="Polar residues" evidence="3">
    <location>
        <begin position="635"/>
        <end position="644"/>
    </location>
</feature>
<evidence type="ECO:0000256" key="1">
    <source>
        <dbReference type="ARBA" id="ARBA00022618"/>
    </source>
</evidence>
<dbReference type="SMART" id="SM00233">
    <property type="entry name" value="PH"/>
    <property type="match status" value="1"/>
</dbReference>
<feature type="region of interest" description="Disordered" evidence="3">
    <location>
        <begin position="1078"/>
        <end position="1136"/>
    </location>
</feature>
<comment type="caution">
    <text evidence="5">The sequence shown here is derived from an EMBL/GenBank/DDBJ whole genome shotgun (WGS) entry which is preliminary data.</text>
</comment>
<keyword evidence="1" id="KW-0132">Cell division</keyword>
<reference evidence="5" key="1">
    <citation type="submission" date="2023-01" db="EMBL/GenBank/DDBJ databases">
        <title>The chitinases involved in constricting ring structure development in the nematode-trapping fungus Drechslerella dactyloides.</title>
        <authorList>
            <person name="Wang R."/>
            <person name="Zhang L."/>
            <person name="Tang P."/>
            <person name="Li S."/>
            <person name="Liang L."/>
        </authorList>
    </citation>
    <scope>NUCLEOTIDE SEQUENCE</scope>
    <source>
        <strain evidence="5">YMF1.00031</strain>
    </source>
</reference>
<dbReference type="InterPro" id="IPR011993">
    <property type="entry name" value="PH-like_dom_sf"/>
</dbReference>
<feature type="region of interest" description="Disordered" evidence="3">
    <location>
        <begin position="901"/>
        <end position="972"/>
    </location>
</feature>
<feature type="compositionally biased region" description="Polar residues" evidence="3">
    <location>
        <begin position="117"/>
        <end position="128"/>
    </location>
</feature>
<proteinExistence type="predicted"/>
<feature type="compositionally biased region" description="Low complexity" evidence="3">
    <location>
        <begin position="129"/>
        <end position="140"/>
    </location>
</feature>
<feature type="compositionally biased region" description="Pro residues" evidence="3">
    <location>
        <begin position="301"/>
        <end position="310"/>
    </location>
</feature>
<feature type="region of interest" description="Disordered" evidence="3">
    <location>
        <begin position="622"/>
        <end position="648"/>
    </location>
</feature>
<sequence length="1461" mass="160590">MPGTAPLRIHKANSASSSDCSDMENDGLPQLVATRALADISVTAGRRNSNNYSKMDGPYDDDIPSSSPFPSPYSTPNKTGASPLNFWQDKLQENMTPSGLKSSTSQRRTSVERLKNRSQVSNNPFQNGSPSTPSAASSSARTKPAGSRLPIPTSKNNTPLKGFHTGASNISGYGSNPEQKSLPPPKPFSILSPPRVDDSHHLIIASPPRSSKQVTFTAAPQVQMFVPTTPEPSVSASENTYEDESETDSEDDEDYNMPVVGPEDWDADDQEIVHRPQQVVHQVQQQEQQQPPIIADLPSPSSRPLPPLPPANDADGNSPPRRLPLAERLEMVMRSSSPAFSQEKRNSGISQAEVSLEYFSAEEEEEEEEEEDSSEGDEEEGHESFSPVILAEEAQSDDDMSENDGLSRALSFSSNKENIDVVRPEPVRTAEDVLNSEFRVPRISRESIRRQVQAKRDQPDEAPAFAAPEPRRQSVGTVGALTHSAEQRPAATFTVTEREITMDLPTLAAKLNAEQDEMELLPNIIGRQQSSVRHSFVANPEATADDEYDSPLEHDDDESKYSTDSWSDNGEHEVMYEADEGEEDEESEPPTPTQATFASALSTDTEEEARLQVKQDLELPELQTLSIADPAAAPTESTNSSRTFVNDPPTAALGRGFLDVPGSQRFSLDNSDGDFDDAMSVCESVIRHDIYDSDDYDEESLFDAESIRTRTPSPVPARRATIRSASGMRLMTRKSSAPADPATMAATRRIVSRAEDMPPVPAIPPVPKIDPAFLGPTETQPTPEPEVKVEEVEIERPSSSGSQETISEEPAPVAEVVAEPAAKPEIRLSSVPEMKPEIKVDLLPEHKEHKAETAQKSSQLSLPSLGLDLNMGSSLSVELDRVIEGQKRGYLMRENSKVIHASSREEANADTAKPAAAKRTQSWTVEPWQGSPGSTPRRRSGRGDSLKKKSLDPARQHHAAAMAAKSSDLPIVEENDNKDVVAPAVSTEQVAPENNSMAGDGAERGRLFVKVVAVKDLHLPLPPNESTYFCMTLDNGLHCVTTSWLELGKNAPIGQEFELIVLDDLEFQLTLQTKIAPPPTPAALPEVPITPQQSPPKPKSKFGNLFSSPKKRREQERLLHQQHLQRQQAAAAAAAQRQARPPSAWDLLHNLVAKDGSFARSYISAKDFEAKAYGRPYTVEVTCFNEWAVEMSSVKGKKNVPIRKPPYKIGKLEIQMLFVPRLPGMTDIDLPKSMNAAIREIKEAESVVNQVYEGYLSQQGGDCPYWRRRYFKLEGSRLTAFHESSRQLRANINLAKAVKVLDDRSTLTGSSGSKKRRKSGFAEDEEGYMFIEEGFRIRFANGECIDFYADSTKEKNGWMKVLYDTIGRCSAGRNWCDHVLKKEREEKARAPPPVPAKPSMIPTTPRTPAPKTPSHSRSQSATTTPNFQQLGMTPMSATPGRNRTPLPPRSGRPQSHHGGMR</sequence>
<dbReference type="EMBL" id="JAQGDS010000002">
    <property type="protein sequence ID" value="KAJ6263211.1"/>
    <property type="molecule type" value="Genomic_DNA"/>
</dbReference>
<feature type="compositionally biased region" description="Polar residues" evidence="3">
    <location>
        <begin position="166"/>
        <end position="179"/>
    </location>
</feature>
<organism evidence="5 6">
    <name type="scientific">Drechslerella dactyloides</name>
    <name type="common">Nematode-trapping fungus</name>
    <name type="synonym">Arthrobotrys dactyloides</name>
    <dbReference type="NCBI Taxonomy" id="74499"/>
    <lineage>
        <taxon>Eukaryota</taxon>
        <taxon>Fungi</taxon>
        <taxon>Dikarya</taxon>
        <taxon>Ascomycota</taxon>
        <taxon>Pezizomycotina</taxon>
        <taxon>Orbiliomycetes</taxon>
        <taxon>Orbiliales</taxon>
        <taxon>Orbiliaceae</taxon>
        <taxon>Drechslerella</taxon>
    </lineage>
</organism>
<feature type="compositionally biased region" description="Basic and acidic residues" evidence="3">
    <location>
        <begin position="448"/>
        <end position="459"/>
    </location>
</feature>
<feature type="compositionally biased region" description="Polar residues" evidence="3">
    <location>
        <begin position="93"/>
        <end position="108"/>
    </location>
</feature>
<feature type="compositionally biased region" description="Basic and acidic residues" evidence="3">
    <location>
        <begin position="941"/>
        <end position="955"/>
    </location>
</feature>
<evidence type="ECO:0000256" key="3">
    <source>
        <dbReference type="SAM" id="MobiDB-lite"/>
    </source>
</evidence>
<feature type="compositionally biased region" description="Low complexity" evidence="3">
    <location>
        <begin position="276"/>
        <end position="300"/>
    </location>
</feature>
<evidence type="ECO:0000313" key="6">
    <source>
        <dbReference type="Proteomes" id="UP001221413"/>
    </source>
</evidence>
<feature type="compositionally biased region" description="Acidic residues" evidence="3">
    <location>
        <begin position="360"/>
        <end position="381"/>
    </location>
</feature>
<dbReference type="GO" id="GO:0005525">
    <property type="term" value="F:GTP binding"/>
    <property type="evidence" value="ECO:0007669"/>
    <property type="project" value="TreeGrafter"/>
</dbReference>
<dbReference type="GO" id="GO:0051301">
    <property type="term" value="P:cell division"/>
    <property type="evidence" value="ECO:0007669"/>
    <property type="project" value="UniProtKB-KW"/>
</dbReference>
<protein>
    <recommendedName>
        <fullName evidence="4">PH domain-containing protein</fullName>
    </recommendedName>
</protein>
<feature type="region of interest" description="Disordered" evidence="3">
    <location>
        <begin position="41"/>
        <end position="416"/>
    </location>
</feature>
<feature type="region of interest" description="Disordered" evidence="3">
    <location>
        <begin position="709"/>
        <end position="743"/>
    </location>
</feature>
<dbReference type="SUPFAM" id="SSF50729">
    <property type="entry name" value="PH domain-like"/>
    <property type="match status" value="1"/>
</dbReference>
<feature type="domain" description="PH" evidence="4">
    <location>
        <begin position="1249"/>
        <end position="1367"/>
    </location>
</feature>
<dbReference type="CDD" id="cd13278">
    <property type="entry name" value="PH_Bud4"/>
    <property type="match status" value="1"/>
</dbReference>
<name>A0AAD6J341_DREDA</name>
<dbReference type="InterPro" id="IPR001849">
    <property type="entry name" value="PH_domain"/>
</dbReference>
<evidence type="ECO:0000256" key="2">
    <source>
        <dbReference type="ARBA" id="ARBA00023306"/>
    </source>
</evidence>
<dbReference type="FunFam" id="2.30.29.30:FF:000311">
    <property type="entry name" value="GTP binding protein (Bud4)"/>
    <property type="match status" value="1"/>
</dbReference>
<keyword evidence="2" id="KW-0131">Cell cycle</keyword>
<feature type="compositionally biased region" description="Low complexity" evidence="3">
    <location>
        <begin position="808"/>
        <end position="818"/>
    </location>
</feature>
<feature type="compositionally biased region" description="Polar residues" evidence="3">
    <location>
        <begin position="208"/>
        <end position="220"/>
    </location>
</feature>
<feature type="compositionally biased region" description="Polar residues" evidence="3">
    <location>
        <begin position="593"/>
        <end position="603"/>
    </location>
</feature>
<feature type="region of interest" description="Disordered" evidence="3">
    <location>
        <begin position="1"/>
        <end position="27"/>
    </location>
</feature>
<feature type="compositionally biased region" description="Acidic residues" evidence="3">
    <location>
        <begin position="240"/>
        <end position="255"/>
    </location>
</feature>
<feature type="compositionally biased region" description="Basic and acidic residues" evidence="3">
    <location>
        <begin position="785"/>
        <end position="796"/>
    </location>
</feature>
<dbReference type="PANTHER" id="PTHR36100">
    <property type="entry name" value="BUD SITE SELECTION PROTEIN 4"/>
    <property type="match status" value="1"/>
</dbReference>
<feature type="region of interest" description="Disordered" evidence="3">
    <location>
        <begin position="448"/>
        <end position="474"/>
    </location>
</feature>
<accession>A0AAD6J341</accession>
<feature type="compositionally biased region" description="Polar residues" evidence="3">
    <location>
        <begin position="1415"/>
        <end position="1441"/>
    </location>
</feature>